<dbReference type="InterPro" id="IPR018252">
    <property type="entry name" value="Annexin_repeat_CS"/>
</dbReference>
<dbReference type="STRING" id="46835.A0A504YXD8"/>
<feature type="region of interest" description="Disordered" evidence="4">
    <location>
        <begin position="1"/>
        <end position="22"/>
    </location>
</feature>
<keyword evidence="3" id="KW-0041">Annexin</keyword>
<comment type="similarity">
    <text evidence="1">Belongs to the annexin family.</text>
</comment>
<sequence>MDSLDGVDASTNDNSNKGHPIVYSRVGTNEKRITRVICGRTPFQLRAANDAYAKLFGKSLLDDMTSELSGDYRQLILAVRKLFV</sequence>
<gene>
    <name evidence="5" type="ORF">FGIG_11547</name>
</gene>
<dbReference type="EMBL" id="SUNJ01002191">
    <property type="protein sequence ID" value="TPP66164.1"/>
    <property type="molecule type" value="Genomic_DNA"/>
</dbReference>
<dbReference type="Proteomes" id="UP000316759">
    <property type="component" value="Unassembled WGS sequence"/>
</dbReference>
<keyword evidence="6" id="KW-1185">Reference proteome</keyword>
<evidence type="ECO:0000256" key="4">
    <source>
        <dbReference type="SAM" id="MobiDB-lite"/>
    </source>
</evidence>
<accession>A0A504YXD8</accession>
<reference evidence="5 6" key="1">
    <citation type="submission" date="2019-04" db="EMBL/GenBank/DDBJ databases">
        <title>Annotation for the trematode Fasciola gigantica.</title>
        <authorList>
            <person name="Choi Y.-J."/>
        </authorList>
    </citation>
    <scope>NUCLEOTIDE SEQUENCE [LARGE SCALE GENOMIC DNA]</scope>
    <source>
        <strain evidence="5">Uganda_cow_1</strain>
    </source>
</reference>
<dbReference type="OrthoDB" id="37886at2759"/>
<dbReference type="Pfam" id="PF00191">
    <property type="entry name" value="Annexin"/>
    <property type="match status" value="1"/>
</dbReference>
<dbReference type="Gene3D" id="1.10.220.10">
    <property type="entry name" value="Annexin"/>
    <property type="match status" value="1"/>
</dbReference>
<dbReference type="SUPFAM" id="SSF47874">
    <property type="entry name" value="Annexin"/>
    <property type="match status" value="1"/>
</dbReference>
<name>A0A504YXD8_FASGI</name>
<dbReference type="AlphaFoldDB" id="A0A504YXD8"/>
<protein>
    <submittedName>
        <fullName evidence="5">Annexin</fullName>
    </submittedName>
</protein>
<dbReference type="PROSITE" id="PS51897">
    <property type="entry name" value="ANNEXIN_2"/>
    <property type="match status" value="1"/>
</dbReference>
<dbReference type="PROSITE" id="PS00223">
    <property type="entry name" value="ANNEXIN_1"/>
    <property type="match status" value="1"/>
</dbReference>
<dbReference type="SMART" id="SM00335">
    <property type="entry name" value="ANX"/>
    <property type="match status" value="1"/>
</dbReference>
<dbReference type="GO" id="GO:0005509">
    <property type="term" value="F:calcium ion binding"/>
    <property type="evidence" value="ECO:0007669"/>
    <property type="project" value="InterPro"/>
</dbReference>
<organism evidence="5 6">
    <name type="scientific">Fasciola gigantica</name>
    <name type="common">Giant liver fluke</name>
    <dbReference type="NCBI Taxonomy" id="46835"/>
    <lineage>
        <taxon>Eukaryota</taxon>
        <taxon>Metazoa</taxon>
        <taxon>Spiralia</taxon>
        <taxon>Lophotrochozoa</taxon>
        <taxon>Platyhelminthes</taxon>
        <taxon>Trematoda</taxon>
        <taxon>Digenea</taxon>
        <taxon>Plagiorchiida</taxon>
        <taxon>Echinostomata</taxon>
        <taxon>Echinostomatoidea</taxon>
        <taxon>Fasciolidae</taxon>
        <taxon>Fasciola</taxon>
    </lineage>
</organism>
<evidence type="ECO:0000313" key="6">
    <source>
        <dbReference type="Proteomes" id="UP000316759"/>
    </source>
</evidence>
<proteinExistence type="inferred from homology"/>
<dbReference type="GO" id="GO:0005544">
    <property type="term" value="F:calcium-dependent phospholipid binding"/>
    <property type="evidence" value="ECO:0007669"/>
    <property type="project" value="InterPro"/>
</dbReference>
<dbReference type="InterPro" id="IPR018502">
    <property type="entry name" value="Annexin_repeat"/>
</dbReference>
<comment type="caution">
    <text evidence="5">The sequence shown here is derived from an EMBL/GenBank/DDBJ whole genome shotgun (WGS) entry which is preliminary data.</text>
</comment>
<evidence type="ECO:0000256" key="3">
    <source>
        <dbReference type="ARBA" id="ARBA00023216"/>
    </source>
</evidence>
<keyword evidence="2" id="KW-0677">Repeat</keyword>
<evidence type="ECO:0000256" key="1">
    <source>
        <dbReference type="ARBA" id="ARBA00007831"/>
    </source>
</evidence>
<evidence type="ECO:0000313" key="5">
    <source>
        <dbReference type="EMBL" id="TPP66164.1"/>
    </source>
</evidence>
<dbReference type="InterPro" id="IPR037104">
    <property type="entry name" value="Annexin_sf"/>
</dbReference>
<evidence type="ECO:0000256" key="2">
    <source>
        <dbReference type="ARBA" id="ARBA00022737"/>
    </source>
</evidence>